<organism evidence="2 3">
    <name type="scientific">Talaromyces amestolkiae</name>
    <dbReference type="NCBI Taxonomy" id="1196081"/>
    <lineage>
        <taxon>Eukaryota</taxon>
        <taxon>Fungi</taxon>
        <taxon>Dikarya</taxon>
        <taxon>Ascomycota</taxon>
        <taxon>Pezizomycotina</taxon>
        <taxon>Eurotiomycetes</taxon>
        <taxon>Eurotiomycetidae</taxon>
        <taxon>Eurotiales</taxon>
        <taxon>Trichocomaceae</taxon>
        <taxon>Talaromyces</taxon>
        <taxon>Talaromyces sect. Talaromyces</taxon>
    </lineage>
</organism>
<dbReference type="AlphaFoldDB" id="A0A364KVY2"/>
<gene>
    <name evidence="2" type="ORF">BHQ10_003729</name>
</gene>
<dbReference type="RefSeq" id="XP_040732233.1">
    <property type="nucleotide sequence ID" value="XM_040876017.1"/>
</dbReference>
<protein>
    <submittedName>
        <fullName evidence="2">Uncharacterized protein</fullName>
    </submittedName>
</protein>
<dbReference type="Proteomes" id="UP000249363">
    <property type="component" value="Unassembled WGS sequence"/>
</dbReference>
<evidence type="ECO:0000313" key="3">
    <source>
        <dbReference type="Proteomes" id="UP000249363"/>
    </source>
</evidence>
<proteinExistence type="predicted"/>
<feature type="region of interest" description="Disordered" evidence="1">
    <location>
        <begin position="1"/>
        <end position="32"/>
    </location>
</feature>
<feature type="compositionally biased region" description="Basic residues" evidence="1">
    <location>
        <begin position="18"/>
        <end position="32"/>
    </location>
</feature>
<feature type="region of interest" description="Disordered" evidence="1">
    <location>
        <begin position="115"/>
        <end position="205"/>
    </location>
</feature>
<dbReference type="GeneID" id="63792945"/>
<comment type="caution">
    <text evidence="2">The sequence shown here is derived from an EMBL/GenBank/DDBJ whole genome shotgun (WGS) entry which is preliminary data.</text>
</comment>
<keyword evidence="3" id="KW-1185">Reference proteome</keyword>
<name>A0A364KVY2_TALAM</name>
<evidence type="ECO:0000313" key="2">
    <source>
        <dbReference type="EMBL" id="RAO67717.1"/>
    </source>
</evidence>
<evidence type="ECO:0000256" key="1">
    <source>
        <dbReference type="SAM" id="MobiDB-lite"/>
    </source>
</evidence>
<dbReference type="EMBL" id="MIKG01000006">
    <property type="protein sequence ID" value="RAO67717.1"/>
    <property type="molecule type" value="Genomic_DNA"/>
</dbReference>
<reference evidence="2 3" key="1">
    <citation type="journal article" date="2017" name="Biotechnol. Biofuels">
        <title>Differential beta-glucosidase expression as a function of carbon source availability in Talaromyces amestolkiae: a genomic and proteomic approach.</title>
        <authorList>
            <person name="de Eugenio L.I."/>
            <person name="Mendez-Liter J.A."/>
            <person name="Nieto-Dominguez M."/>
            <person name="Alonso L."/>
            <person name="Gil-Munoz J."/>
            <person name="Barriuso J."/>
            <person name="Prieto A."/>
            <person name="Martinez M.J."/>
        </authorList>
    </citation>
    <scope>NUCLEOTIDE SEQUENCE [LARGE SCALE GENOMIC DNA]</scope>
    <source>
        <strain evidence="2 3">CIB</strain>
    </source>
</reference>
<accession>A0A364KVY2</accession>
<sequence>MSTPNNQAIDAVGTQPFHPHRPAQHAHREKWHHPGIKVSEADKAPEFHAKTLPPGTAPAGSSYQPNPINEVPGQANNEDTLRGHGKERTYTNPLDTLPGATSKDVHINNAFSRPMIGQTSNELRHDGKHRRKHYGSGLEGVGATAPPKHTARSIGDSQKVDPRYNPSQRALDREEAKPGTRSTKGALGAEDLPPQSAESVASERR</sequence>
<dbReference type="OrthoDB" id="3260716at2759"/>
<feature type="region of interest" description="Disordered" evidence="1">
    <location>
        <begin position="82"/>
        <end position="101"/>
    </location>
</feature>